<accession>A0ABR8HKY5</accession>
<dbReference type="EMBL" id="JACJTC010000034">
    <property type="protein sequence ID" value="MBD2615921.1"/>
    <property type="molecule type" value="Genomic_DNA"/>
</dbReference>
<feature type="transmembrane region" description="Helical" evidence="7">
    <location>
        <begin position="121"/>
        <end position="144"/>
    </location>
</feature>
<dbReference type="InterPro" id="IPR035906">
    <property type="entry name" value="MetI-like_sf"/>
</dbReference>
<proteinExistence type="inferred from homology"/>
<comment type="subcellular location">
    <subcellularLocation>
        <location evidence="1 7">Cell membrane</location>
        <topology evidence="1 7">Multi-pass membrane protein</topology>
    </subcellularLocation>
</comment>
<dbReference type="InterPro" id="IPR050366">
    <property type="entry name" value="BP-dependent_transpt_permease"/>
</dbReference>
<evidence type="ECO:0000313" key="9">
    <source>
        <dbReference type="EMBL" id="MBD2615921.1"/>
    </source>
</evidence>
<dbReference type="SUPFAM" id="SSF161098">
    <property type="entry name" value="MetI-like"/>
    <property type="match status" value="1"/>
</dbReference>
<sequence length="289" mass="31283">MPTLPNHPPTKPKGLVYLGNRRSRTLAIALLCFVIFSTLLLGAQLVGTEGLEIALQTRNQPPSLAHPFGTDWLGRDMFARTLHGLSLSLWVGLLTAICSAAIGLVLGTVSATMNSKVDAVITWLIDVFLSLPHIVLIILIAFAVGGGVPGLLISVSVTHWMGLARLLRAEVLQIKNSDYVQLSYKLGHSSLWIARHHLLPHLIPQFMVGLVLLFPHVILHEAGLTFLGLGLPPEMPAIGVILSEAMRYLSAGYWWLGVLPGVALLMAVKLFDILGASLRSLLDPKTSQE</sequence>
<keyword evidence="10" id="KW-1185">Reference proteome</keyword>
<evidence type="ECO:0000256" key="7">
    <source>
        <dbReference type="RuleBase" id="RU363032"/>
    </source>
</evidence>
<comment type="caution">
    <text evidence="9">The sequence shown here is derived from an EMBL/GenBank/DDBJ whole genome shotgun (WGS) entry which is preliminary data.</text>
</comment>
<evidence type="ECO:0000256" key="6">
    <source>
        <dbReference type="ARBA" id="ARBA00023136"/>
    </source>
</evidence>
<keyword evidence="2 7" id="KW-0813">Transport</keyword>
<dbReference type="Proteomes" id="UP000606396">
    <property type="component" value="Unassembled WGS sequence"/>
</dbReference>
<keyword evidence="4 7" id="KW-0812">Transmembrane</keyword>
<dbReference type="PANTHER" id="PTHR43386:SF23">
    <property type="entry name" value="ABC TRANSPORTER"/>
    <property type="match status" value="1"/>
</dbReference>
<evidence type="ECO:0000256" key="4">
    <source>
        <dbReference type="ARBA" id="ARBA00022692"/>
    </source>
</evidence>
<reference evidence="9 10" key="1">
    <citation type="journal article" date="2020" name="ISME J.">
        <title>Comparative genomics reveals insights into cyanobacterial evolution and habitat adaptation.</title>
        <authorList>
            <person name="Chen M.Y."/>
            <person name="Teng W.K."/>
            <person name="Zhao L."/>
            <person name="Hu C.X."/>
            <person name="Zhou Y.K."/>
            <person name="Han B.P."/>
            <person name="Song L.R."/>
            <person name="Shu W.S."/>
        </authorList>
    </citation>
    <scope>NUCLEOTIDE SEQUENCE [LARGE SCALE GENOMIC DNA]</scope>
    <source>
        <strain evidence="9 10">FACHB-252</strain>
    </source>
</reference>
<dbReference type="Gene3D" id="1.10.3720.10">
    <property type="entry name" value="MetI-like"/>
    <property type="match status" value="1"/>
</dbReference>
<dbReference type="PROSITE" id="PS50928">
    <property type="entry name" value="ABC_TM1"/>
    <property type="match status" value="1"/>
</dbReference>
<dbReference type="Pfam" id="PF00528">
    <property type="entry name" value="BPD_transp_1"/>
    <property type="match status" value="1"/>
</dbReference>
<evidence type="ECO:0000313" key="10">
    <source>
        <dbReference type="Proteomes" id="UP000606396"/>
    </source>
</evidence>
<dbReference type="CDD" id="cd06261">
    <property type="entry name" value="TM_PBP2"/>
    <property type="match status" value="1"/>
</dbReference>
<evidence type="ECO:0000256" key="3">
    <source>
        <dbReference type="ARBA" id="ARBA00022475"/>
    </source>
</evidence>
<dbReference type="InterPro" id="IPR000515">
    <property type="entry name" value="MetI-like"/>
</dbReference>
<comment type="similarity">
    <text evidence="7">Belongs to the binding-protein-dependent transport system permease family.</text>
</comment>
<keyword evidence="6 7" id="KW-0472">Membrane</keyword>
<organism evidence="9 10">
    <name type="scientific">Nostoc punctiforme FACHB-252</name>
    <dbReference type="NCBI Taxonomy" id="1357509"/>
    <lineage>
        <taxon>Bacteria</taxon>
        <taxon>Bacillati</taxon>
        <taxon>Cyanobacteriota</taxon>
        <taxon>Cyanophyceae</taxon>
        <taxon>Nostocales</taxon>
        <taxon>Nostocaceae</taxon>
        <taxon>Nostoc</taxon>
    </lineage>
</organism>
<feature type="transmembrane region" description="Helical" evidence="7">
    <location>
        <begin position="26"/>
        <end position="46"/>
    </location>
</feature>
<evidence type="ECO:0000259" key="8">
    <source>
        <dbReference type="PROSITE" id="PS50928"/>
    </source>
</evidence>
<evidence type="ECO:0000256" key="5">
    <source>
        <dbReference type="ARBA" id="ARBA00022989"/>
    </source>
</evidence>
<evidence type="ECO:0000256" key="2">
    <source>
        <dbReference type="ARBA" id="ARBA00022448"/>
    </source>
</evidence>
<name>A0ABR8HKY5_NOSPU</name>
<feature type="domain" description="ABC transmembrane type-1" evidence="8">
    <location>
        <begin position="85"/>
        <end position="275"/>
    </location>
</feature>
<keyword evidence="3" id="KW-1003">Cell membrane</keyword>
<feature type="transmembrane region" description="Helical" evidence="7">
    <location>
        <begin position="87"/>
        <end position="109"/>
    </location>
</feature>
<dbReference type="PANTHER" id="PTHR43386">
    <property type="entry name" value="OLIGOPEPTIDE TRANSPORT SYSTEM PERMEASE PROTEIN APPC"/>
    <property type="match status" value="1"/>
</dbReference>
<keyword evidence="5 7" id="KW-1133">Transmembrane helix</keyword>
<gene>
    <name evidence="9" type="ORF">H6G94_32525</name>
</gene>
<evidence type="ECO:0000256" key="1">
    <source>
        <dbReference type="ARBA" id="ARBA00004651"/>
    </source>
</evidence>
<feature type="transmembrane region" description="Helical" evidence="7">
    <location>
        <begin position="251"/>
        <end position="271"/>
    </location>
</feature>
<protein>
    <submittedName>
        <fullName evidence="9">ABC transporter permease</fullName>
    </submittedName>
</protein>